<name>A0A1B9NYA6_ALILO</name>
<dbReference type="InterPro" id="IPR034718">
    <property type="entry name" value="RlpA"/>
</dbReference>
<accession>A0A1B9NYA6</accession>
<keyword evidence="4" id="KW-0564">Palmitate</keyword>
<evidence type="ECO:0000256" key="5">
    <source>
        <dbReference type="RuleBase" id="RU003495"/>
    </source>
</evidence>
<dbReference type="RefSeq" id="WP_065611369.1">
    <property type="nucleotide sequence ID" value="NZ_CAWMPN010000011.1"/>
</dbReference>
<dbReference type="SUPFAM" id="SSF50685">
    <property type="entry name" value="Barwin-like endoglucanases"/>
    <property type="match status" value="1"/>
</dbReference>
<dbReference type="EMBL" id="MAJU01000011">
    <property type="protein sequence ID" value="OCH20798.1"/>
    <property type="molecule type" value="Genomic_DNA"/>
</dbReference>
<gene>
    <name evidence="4" type="primary">rlpA</name>
    <name evidence="7" type="ORF">A6E04_13520</name>
</gene>
<dbReference type="PROSITE" id="PS51724">
    <property type="entry name" value="SPOR"/>
    <property type="match status" value="1"/>
</dbReference>
<evidence type="ECO:0000313" key="7">
    <source>
        <dbReference type="EMBL" id="OCH20798.1"/>
    </source>
</evidence>
<dbReference type="GO" id="GO:0071555">
    <property type="term" value="P:cell wall organization"/>
    <property type="evidence" value="ECO:0007669"/>
    <property type="project" value="UniProtKB-KW"/>
</dbReference>
<dbReference type="InterPro" id="IPR009009">
    <property type="entry name" value="RlpA-like_DPBB"/>
</dbReference>
<dbReference type="GO" id="GO:0009279">
    <property type="term" value="C:cell outer membrane"/>
    <property type="evidence" value="ECO:0007669"/>
    <property type="project" value="TreeGrafter"/>
</dbReference>
<organism evidence="7 8">
    <name type="scientific">Aliivibrio logei</name>
    <name type="common">Vibrio logei</name>
    <dbReference type="NCBI Taxonomy" id="688"/>
    <lineage>
        <taxon>Bacteria</taxon>
        <taxon>Pseudomonadati</taxon>
        <taxon>Pseudomonadota</taxon>
        <taxon>Gammaproteobacteria</taxon>
        <taxon>Vibrionales</taxon>
        <taxon>Vibrionaceae</taxon>
        <taxon>Aliivibrio</taxon>
    </lineage>
</organism>
<dbReference type="AlphaFoldDB" id="A0A1B9NYA6"/>
<dbReference type="Gene3D" id="2.40.40.10">
    <property type="entry name" value="RlpA-like domain"/>
    <property type="match status" value="1"/>
</dbReference>
<comment type="similarity">
    <text evidence="4 5">Belongs to the RlpA family.</text>
</comment>
<proteinExistence type="inferred from homology"/>
<dbReference type="GO" id="GO:0042834">
    <property type="term" value="F:peptidoglycan binding"/>
    <property type="evidence" value="ECO:0007669"/>
    <property type="project" value="InterPro"/>
</dbReference>
<evidence type="ECO:0000259" key="6">
    <source>
        <dbReference type="PROSITE" id="PS51724"/>
    </source>
</evidence>
<sequence length="269" mass="30193">MRILLLVISLILVGCASEPPVKNTDEPNAGRYQIDNDIAPNTPISVEHIEDAHPRYEPKSLYGNKDYTLLGKDYPIVRDPKGFKQEGKSSWYGNKFHGHKTSNGEIYDMYSMSAAHKTLPIPSYVKVINKDNGKTAIVRVNDRGPFHEGRIIDLSFAAATKLDVIKTGTANVKIEYISIDKPTNAQEWHAIDPNQYYIQMVAVKSEQSANSIAKKLQTQFNSPTHIVKSKSIYRVRLGPFIDRDIADKTLLDAKNGQYTSAFIIQEAKK</sequence>
<dbReference type="GO" id="GO:0005886">
    <property type="term" value="C:plasma membrane"/>
    <property type="evidence" value="ECO:0007669"/>
    <property type="project" value="UniProtKB-SubCell"/>
</dbReference>
<dbReference type="PANTHER" id="PTHR34183:SF1">
    <property type="entry name" value="ENDOLYTIC PEPTIDOGLYCAN TRANSGLYCOSYLASE RLPA"/>
    <property type="match status" value="1"/>
</dbReference>
<dbReference type="EC" id="4.2.2.-" evidence="4"/>
<evidence type="ECO:0000256" key="4">
    <source>
        <dbReference type="HAMAP-Rule" id="MF_02071"/>
    </source>
</evidence>
<evidence type="ECO:0000256" key="1">
    <source>
        <dbReference type="ARBA" id="ARBA00022729"/>
    </source>
</evidence>
<dbReference type="InterPro" id="IPR036680">
    <property type="entry name" value="SPOR-like_sf"/>
</dbReference>
<dbReference type="FunFam" id="2.40.40.10:FF:000003">
    <property type="entry name" value="Endolytic peptidoglycan transglycosylase RlpA"/>
    <property type="match status" value="1"/>
</dbReference>
<dbReference type="PANTHER" id="PTHR34183">
    <property type="entry name" value="ENDOLYTIC PEPTIDOGLYCAN TRANSGLYCOSYLASE RLPA"/>
    <property type="match status" value="1"/>
</dbReference>
<dbReference type="NCBIfam" id="TIGR00413">
    <property type="entry name" value="rlpA"/>
    <property type="match status" value="1"/>
</dbReference>
<protein>
    <recommendedName>
        <fullName evidence="4">Endolytic peptidoglycan transglycosylase RlpA</fullName>
        <ecNumber evidence="4">4.2.2.-</ecNumber>
    </recommendedName>
</protein>
<keyword evidence="2 4" id="KW-0456">Lyase</keyword>
<dbReference type="OrthoDB" id="9779128at2"/>
<feature type="domain" description="SPOR" evidence="6">
    <location>
        <begin position="190"/>
        <end position="266"/>
    </location>
</feature>
<keyword evidence="1" id="KW-0732">Signal</keyword>
<keyword evidence="4" id="KW-1003">Cell membrane</keyword>
<evidence type="ECO:0000256" key="2">
    <source>
        <dbReference type="ARBA" id="ARBA00023239"/>
    </source>
</evidence>
<dbReference type="InterPro" id="IPR007730">
    <property type="entry name" value="SPOR-like_dom"/>
</dbReference>
<evidence type="ECO:0000313" key="8">
    <source>
        <dbReference type="Proteomes" id="UP000093523"/>
    </source>
</evidence>
<comment type="caution">
    <text evidence="7">The sequence shown here is derived from an EMBL/GenBank/DDBJ whole genome shotgun (WGS) entry which is preliminary data.</text>
</comment>
<dbReference type="SUPFAM" id="SSF110997">
    <property type="entry name" value="Sporulation related repeat"/>
    <property type="match status" value="1"/>
</dbReference>
<reference evidence="7 8" key="1">
    <citation type="submission" date="2016-06" db="EMBL/GenBank/DDBJ databases">
        <authorList>
            <person name="Kjaerup R.B."/>
            <person name="Dalgaard T.S."/>
            <person name="Juul-Madsen H.R."/>
        </authorList>
    </citation>
    <scope>NUCLEOTIDE SEQUENCE [LARGE SCALE GENOMIC DNA]</scope>
    <source>
        <strain evidence="7 8">1S159</strain>
    </source>
</reference>
<keyword evidence="4" id="KW-0472">Membrane</keyword>
<dbReference type="Gene3D" id="3.30.70.1070">
    <property type="entry name" value="Sporulation related repeat"/>
    <property type="match status" value="1"/>
</dbReference>
<dbReference type="Pfam" id="PF05036">
    <property type="entry name" value="SPOR"/>
    <property type="match status" value="1"/>
</dbReference>
<dbReference type="STRING" id="688.A6E04_13520"/>
<dbReference type="Proteomes" id="UP000093523">
    <property type="component" value="Unassembled WGS sequence"/>
</dbReference>
<dbReference type="Pfam" id="PF03330">
    <property type="entry name" value="DPBB_1"/>
    <property type="match status" value="1"/>
</dbReference>
<comment type="subcellular location">
    <subcellularLocation>
        <location evidence="4">Cell membrane</location>
        <topology evidence="4">Lipid-anchor</topology>
    </subcellularLocation>
</comment>
<dbReference type="CDD" id="cd22268">
    <property type="entry name" value="DPBB_RlpA-like"/>
    <property type="match status" value="1"/>
</dbReference>
<dbReference type="InterPro" id="IPR036908">
    <property type="entry name" value="RlpA-like_sf"/>
</dbReference>
<keyword evidence="4" id="KW-0449">Lipoprotein</keyword>
<dbReference type="GO" id="GO:0008932">
    <property type="term" value="F:lytic endotransglycosylase activity"/>
    <property type="evidence" value="ECO:0007669"/>
    <property type="project" value="UniProtKB-UniRule"/>
</dbReference>
<dbReference type="InterPro" id="IPR012997">
    <property type="entry name" value="RplA"/>
</dbReference>
<evidence type="ECO:0000256" key="3">
    <source>
        <dbReference type="ARBA" id="ARBA00023316"/>
    </source>
</evidence>
<comment type="function">
    <text evidence="4">Lytic transglycosylase with a strong preference for naked glycan strands that lack stem peptides.</text>
</comment>
<dbReference type="GO" id="GO:0000270">
    <property type="term" value="P:peptidoglycan metabolic process"/>
    <property type="evidence" value="ECO:0007669"/>
    <property type="project" value="UniProtKB-UniRule"/>
</dbReference>
<dbReference type="HAMAP" id="MF_02071">
    <property type="entry name" value="RlpA"/>
    <property type="match status" value="1"/>
</dbReference>
<dbReference type="PROSITE" id="PS51257">
    <property type="entry name" value="PROKAR_LIPOPROTEIN"/>
    <property type="match status" value="1"/>
</dbReference>
<keyword evidence="3 4" id="KW-0961">Cell wall biogenesis/degradation</keyword>